<protein>
    <submittedName>
        <fullName evidence="1">Uncharacterized protein</fullName>
    </submittedName>
</protein>
<dbReference type="EMBL" id="UOEK01000607">
    <property type="protein sequence ID" value="VAW09558.1"/>
    <property type="molecule type" value="Genomic_DNA"/>
</dbReference>
<dbReference type="AlphaFoldDB" id="A0A3B0SVL1"/>
<accession>A0A3B0SVL1</accession>
<name>A0A3B0SVL1_9ZZZZ</name>
<sequence>MPLRLPVMPRSQIAHDMGRFTDVGSGREVDIIAGVTGTLAPATAATLV</sequence>
<evidence type="ECO:0000313" key="1">
    <source>
        <dbReference type="EMBL" id="VAW09558.1"/>
    </source>
</evidence>
<gene>
    <name evidence="1" type="ORF">MNBD_ACTINO02-174</name>
</gene>
<organism evidence="1">
    <name type="scientific">hydrothermal vent metagenome</name>
    <dbReference type="NCBI Taxonomy" id="652676"/>
    <lineage>
        <taxon>unclassified sequences</taxon>
        <taxon>metagenomes</taxon>
        <taxon>ecological metagenomes</taxon>
    </lineage>
</organism>
<reference evidence="1" key="1">
    <citation type="submission" date="2018-06" db="EMBL/GenBank/DDBJ databases">
        <authorList>
            <person name="Zhirakovskaya E."/>
        </authorList>
    </citation>
    <scope>NUCLEOTIDE SEQUENCE</scope>
</reference>
<proteinExistence type="predicted"/>